<keyword evidence="2" id="KW-0732">Signal</keyword>
<feature type="signal peptide" evidence="2">
    <location>
        <begin position="1"/>
        <end position="31"/>
    </location>
</feature>
<gene>
    <name evidence="3" type="ORF">BofuT4_P029810.1</name>
</gene>
<dbReference type="InParanoid" id="G2Y929"/>
<feature type="region of interest" description="Disordered" evidence="1">
    <location>
        <begin position="412"/>
        <end position="441"/>
    </location>
</feature>
<evidence type="ECO:0000313" key="4">
    <source>
        <dbReference type="Proteomes" id="UP000008177"/>
    </source>
</evidence>
<sequence>MIFQIHPGQKILLLLTSHIFLILVDNESTTASSFTEIKTRISVKPSSFVSATSTELLEPINITETLEPGLSSSDLSQILPSESNPRATSTTIEWITASLPPSTTTTTITFPLSESKTALSESGTSVSAFTSSTNTGTSEVFLSTPQSTSLVSSSILISTSTSALSVALSTSNSAILTPSETGISGIPTETPFSSAELSSIAPSASLGALSSSIEPLASSTAISTTNFSITTLFIYESSTADFSTALLPESTISSTIIATLSTVPINSSILSSSALPSVTAPGPSSFVPITTVPSPPSRNGGSGSSPSASDSNDSSLSASGSGNGSSPSDSIATITPQIFTTYSNTTTSYQSETLTADIDTVLSTKTSDVPSIIEPAASPTGISPGTDPISTKPTSSTGLALSSSDIVSSKTLSGFDTSTKNSSTTQVNTEPNSGASHTLCPSTTGIISSTLDTSTTTAPTLTDLVPSSSLIDETFSSDIESLISTTSGSISGFFIESLPTVTPIIISTTSISTNPTPVPQYNVESTAQSLSVPSVPVTVNFVPGDMAESKTTTYLSSVYTLIQVYTRSPTSSVIESSSSPILPN</sequence>
<protein>
    <submittedName>
        <fullName evidence="3">Uncharacterized protein</fullName>
    </submittedName>
</protein>
<feature type="chain" id="PRO_5003440563" evidence="2">
    <location>
        <begin position="32"/>
        <end position="584"/>
    </location>
</feature>
<feature type="compositionally biased region" description="Polar residues" evidence="1">
    <location>
        <begin position="380"/>
        <end position="400"/>
    </location>
</feature>
<name>G2Y929_BOTF4</name>
<evidence type="ECO:0000256" key="2">
    <source>
        <dbReference type="SAM" id="SignalP"/>
    </source>
</evidence>
<dbReference type="OrthoDB" id="3564645at2759"/>
<evidence type="ECO:0000313" key="3">
    <source>
        <dbReference type="EMBL" id="CCD49105.1"/>
    </source>
</evidence>
<dbReference type="EMBL" id="FQ790300">
    <property type="protein sequence ID" value="CCD49105.1"/>
    <property type="molecule type" value="Genomic_DNA"/>
</dbReference>
<accession>G2Y929</accession>
<proteinExistence type="predicted"/>
<reference evidence="4" key="1">
    <citation type="journal article" date="2011" name="PLoS Genet.">
        <title>Genomic analysis of the necrotrophic fungal pathogens Sclerotinia sclerotiorum and Botrytis cinerea.</title>
        <authorList>
            <person name="Amselem J."/>
            <person name="Cuomo C.A."/>
            <person name="van Kan J.A."/>
            <person name="Viaud M."/>
            <person name="Benito E.P."/>
            <person name="Couloux A."/>
            <person name="Coutinho P.M."/>
            <person name="de Vries R.P."/>
            <person name="Dyer P.S."/>
            <person name="Fillinger S."/>
            <person name="Fournier E."/>
            <person name="Gout L."/>
            <person name="Hahn M."/>
            <person name="Kohn L."/>
            <person name="Lapalu N."/>
            <person name="Plummer K.M."/>
            <person name="Pradier J.M."/>
            <person name="Quevillon E."/>
            <person name="Sharon A."/>
            <person name="Simon A."/>
            <person name="ten Have A."/>
            <person name="Tudzynski B."/>
            <person name="Tudzynski P."/>
            <person name="Wincker P."/>
            <person name="Andrew M."/>
            <person name="Anthouard V."/>
            <person name="Beever R.E."/>
            <person name="Beffa R."/>
            <person name="Benoit I."/>
            <person name="Bouzid O."/>
            <person name="Brault B."/>
            <person name="Chen Z."/>
            <person name="Choquer M."/>
            <person name="Collemare J."/>
            <person name="Cotton P."/>
            <person name="Danchin E.G."/>
            <person name="Da Silva C."/>
            <person name="Gautier A."/>
            <person name="Giraud C."/>
            <person name="Giraud T."/>
            <person name="Gonzalez C."/>
            <person name="Grossetete S."/>
            <person name="Guldener U."/>
            <person name="Henrissat B."/>
            <person name="Howlett B.J."/>
            <person name="Kodira C."/>
            <person name="Kretschmer M."/>
            <person name="Lappartient A."/>
            <person name="Leroch M."/>
            <person name="Levis C."/>
            <person name="Mauceli E."/>
            <person name="Neuveglise C."/>
            <person name="Oeser B."/>
            <person name="Pearson M."/>
            <person name="Poulain J."/>
            <person name="Poussereau N."/>
            <person name="Quesneville H."/>
            <person name="Rascle C."/>
            <person name="Schumacher J."/>
            <person name="Segurens B."/>
            <person name="Sexton A."/>
            <person name="Silva E."/>
            <person name="Sirven C."/>
            <person name="Soanes D.M."/>
            <person name="Talbot N.J."/>
            <person name="Templeton M."/>
            <person name="Yandava C."/>
            <person name="Yarden O."/>
            <person name="Zeng Q."/>
            <person name="Rollins J.A."/>
            <person name="Lebrun M.H."/>
            <person name="Dickman M."/>
        </authorList>
    </citation>
    <scope>NUCLEOTIDE SEQUENCE [LARGE SCALE GENOMIC DNA]</scope>
    <source>
        <strain evidence="4">T4</strain>
    </source>
</reference>
<dbReference type="AlphaFoldDB" id="G2Y929"/>
<dbReference type="Proteomes" id="UP000008177">
    <property type="component" value="Unplaced contigs"/>
</dbReference>
<evidence type="ECO:0000256" key="1">
    <source>
        <dbReference type="SAM" id="MobiDB-lite"/>
    </source>
</evidence>
<organism evidence="3 4">
    <name type="scientific">Botryotinia fuckeliana (strain T4)</name>
    <name type="common">Noble rot fungus</name>
    <name type="synonym">Botrytis cinerea</name>
    <dbReference type="NCBI Taxonomy" id="999810"/>
    <lineage>
        <taxon>Eukaryota</taxon>
        <taxon>Fungi</taxon>
        <taxon>Dikarya</taxon>
        <taxon>Ascomycota</taxon>
        <taxon>Pezizomycotina</taxon>
        <taxon>Leotiomycetes</taxon>
        <taxon>Helotiales</taxon>
        <taxon>Sclerotiniaceae</taxon>
        <taxon>Botrytis</taxon>
    </lineage>
</organism>
<feature type="compositionally biased region" description="Low complexity" evidence="1">
    <location>
        <begin position="304"/>
        <end position="330"/>
    </location>
</feature>
<dbReference type="HOGENOM" id="CLU_453393_0_0_1"/>
<feature type="region of interest" description="Disordered" evidence="1">
    <location>
        <begin position="371"/>
        <end position="400"/>
    </location>
</feature>
<feature type="region of interest" description="Disordered" evidence="1">
    <location>
        <begin position="286"/>
        <end position="330"/>
    </location>
</feature>